<gene>
    <name evidence="3" type="primary">20341876</name>
    <name evidence="2" type="ORF">GGTG_01418</name>
</gene>
<accession>J3NJI6</accession>
<dbReference type="EMBL" id="GL385395">
    <property type="protein sequence ID" value="EJT81438.1"/>
    <property type="molecule type" value="Genomic_DNA"/>
</dbReference>
<feature type="region of interest" description="Disordered" evidence="1">
    <location>
        <begin position="36"/>
        <end position="90"/>
    </location>
</feature>
<proteinExistence type="predicted"/>
<evidence type="ECO:0000256" key="1">
    <source>
        <dbReference type="SAM" id="MobiDB-lite"/>
    </source>
</evidence>
<evidence type="ECO:0000313" key="4">
    <source>
        <dbReference type="Proteomes" id="UP000006039"/>
    </source>
</evidence>
<reference evidence="3" key="5">
    <citation type="submission" date="2018-04" db="UniProtKB">
        <authorList>
            <consortium name="EnsemblFungi"/>
        </authorList>
    </citation>
    <scope>IDENTIFICATION</scope>
    <source>
        <strain evidence="3">R3-111a-1</strain>
    </source>
</reference>
<dbReference type="Proteomes" id="UP000006039">
    <property type="component" value="Unassembled WGS sequence"/>
</dbReference>
<dbReference type="HOGENOM" id="CLU_2440971_0_0_1"/>
<evidence type="ECO:0000313" key="2">
    <source>
        <dbReference type="EMBL" id="EJT81438.1"/>
    </source>
</evidence>
<dbReference type="RefSeq" id="XP_009217447.1">
    <property type="nucleotide sequence ID" value="XM_009219183.1"/>
</dbReference>
<sequence length="90" mass="9784">MCDVLGWYLTWPFQKARTMGKNKAPKRNMEACSHLAANPGASLRTRAPTLKHSADEPSSDYDDVAAPPSDAAWTSRFDGPQAAETAPPRP</sequence>
<organism evidence="2">
    <name type="scientific">Gaeumannomyces tritici (strain R3-111a-1)</name>
    <name type="common">Wheat and barley take-all root rot fungus</name>
    <name type="synonym">Gaeumannomyces graminis var. tritici</name>
    <dbReference type="NCBI Taxonomy" id="644352"/>
    <lineage>
        <taxon>Eukaryota</taxon>
        <taxon>Fungi</taxon>
        <taxon>Dikarya</taxon>
        <taxon>Ascomycota</taxon>
        <taxon>Pezizomycotina</taxon>
        <taxon>Sordariomycetes</taxon>
        <taxon>Sordariomycetidae</taxon>
        <taxon>Magnaporthales</taxon>
        <taxon>Magnaporthaceae</taxon>
        <taxon>Gaeumannomyces</taxon>
    </lineage>
</organism>
<name>J3NJI6_GAET3</name>
<reference evidence="2" key="3">
    <citation type="submission" date="2010-09" db="EMBL/GenBank/DDBJ databases">
        <title>Annotation of Gaeumannomyces graminis var. tritici R3-111a-1.</title>
        <authorList>
            <consortium name="The Broad Institute Genome Sequencing Platform"/>
            <person name="Ma L.-J."/>
            <person name="Dead R."/>
            <person name="Young S.K."/>
            <person name="Zeng Q."/>
            <person name="Gargeya S."/>
            <person name="Fitzgerald M."/>
            <person name="Haas B."/>
            <person name="Abouelleil A."/>
            <person name="Alvarado L."/>
            <person name="Arachchi H.M."/>
            <person name="Berlin A."/>
            <person name="Brown A."/>
            <person name="Chapman S.B."/>
            <person name="Chen Z."/>
            <person name="Dunbar C."/>
            <person name="Freedman E."/>
            <person name="Gearin G."/>
            <person name="Gellesch M."/>
            <person name="Goldberg J."/>
            <person name="Griggs A."/>
            <person name="Gujja S."/>
            <person name="Heiman D."/>
            <person name="Howarth C."/>
            <person name="Larson L."/>
            <person name="Lui A."/>
            <person name="MacDonald P.J.P."/>
            <person name="Mehta T."/>
            <person name="Montmayeur A."/>
            <person name="Murphy C."/>
            <person name="Neiman D."/>
            <person name="Pearson M."/>
            <person name="Priest M."/>
            <person name="Roberts A."/>
            <person name="Saif S."/>
            <person name="Shea T."/>
            <person name="Shenoy N."/>
            <person name="Sisk P."/>
            <person name="Stolte C."/>
            <person name="Sykes S."/>
            <person name="Yandava C."/>
            <person name="Wortman J."/>
            <person name="Nusbaum C."/>
            <person name="Birren B."/>
        </authorList>
    </citation>
    <scope>NUCLEOTIDE SEQUENCE</scope>
    <source>
        <strain evidence="2">R3-111a-1</strain>
    </source>
</reference>
<reference evidence="2" key="2">
    <citation type="submission" date="2010-07" db="EMBL/GenBank/DDBJ databases">
        <authorList>
            <consortium name="The Broad Institute Genome Sequencing Platform"/>
            <consortium name="Broad Institute Genome Sequencing Center for Infectious Disease"/>
            <person name="Ma L.-J."/>
            <person name="Dead R."/>
            <person name="Young S."/>
            <person name="Zeng Q."/>
            <person name="Koehrsen M."/>
            <person name="Alvarado L."/>
            <person name="Berlin A."/>
            <person name="Chapman S.B."/>
            <person name="Chen Z."/>
            <person name="Freedman E."/>
            <person name="Gellesch M."/>
            <person name="Goldberg J."/>
            <person name="Griggs A."/>
            <person name="Gujja S."/>
            <person name="Heilman E.R."/>
            <person name="Heiman D."/>
            <person name="Hepburn T."/>
            <person name="Howarth C."/>
            <person name="Jen D."/>
            <person name="Larson L."/>
            <person name="Mehta T."/>
            <person name="Neiman D."/>
            <person name="Pearson M."/>
            <person name="Roberts A."/>
            <person name="Saif S."/>
            <person name="Shea T."/>
            <person name="Shenoy N."/>
            <person name="Sisk P."/>
            <person name="Stolte C."/>
            <person name="Sykes S."/>
            <person name="Walk T."/>
            <person name="White J."/>
            <person name="Yandava C."/>
            <person name="Haas B."/>
            <person name="Nusbaum C."/>
            <person name="Birren B."/>
        </authorList>
    </citation>
    <scope>NUCLEOTIDE SEQUENCE</scope>
    <source>
        <strain evidence="2">R3-111a-1</strain>
    </source>
</reference>
<keyword evidence="4" id="KW-1185">Reference proteome</keyword>
<reference evidence="4" key="1">
    <citation type="submission" date="2010-07" db="EMBL/GenBank/DDBJ databases">
        <title>The genome sequence of Gaeumannomyces graminis var. tritici strain R3-111a-1.</title>
        <authorList>
            <consortium name="The Broad Institute Genome Sequencing Platform"/>
            <person name="Ma L.-J."/>
            <person name="Dead R."/>
            <person name="Young S."/>
            <person name="Zeng Q."/>
            <person name="Koehrsen M."/>
            <person name="Alvarado L."/>
            <person name="Berlin A."/>
            <person name="Chapman S.B."/>
            <person name="Chen Z."/>
            <person name="Freedman E."/>
            <person name="Gellesch M."/>
            <person name="Goldberg J."/>
            <person name="Griggs A."/>
            <person name="Gujja S."/>
            <person name="Heilman E.R."/>
            <person name="Heiman D."/>
            <person name="Hepburn T."/>
            <person name="Howarth C."/>
            <person name="Jen D."/>
            <person name="Larson L."/>
            <person name="Mehta T."/>
            <person name="Neiman D."/>
            <person name="Pearson M."/>
            <person name="Roberts A."/>
            <person name="Saif S."/>
            <person name="Shea T."/>
            <person name="Shenoy N."/>
            <person name="Sisk P."/>
            <person name="Stolte C."/>
            <person name="Sykes S."/>
            <person name="Walk T."/>
            <person name="White J."/>
            <person name="Yandava C."/>
            <person name="Haas B."/>
            <person name="Nusbaum C."/>
            <person name="Birren B."/>
        </authorList>
    </citation>
    <scope>NUCLEOTIDE SEQUENCE [LARGE SCALE GENOMIC DNA]</scope>
    <source>
        <strain evidence="4">R3-111a-1</strain>
    </source>
</reference>
<reference evidence="3" key="4">
    <citation type="journal article" date="2015" name="G3 (Bethesda)">
        <title>Genome sequences of three phytopathogenic species of the Magnaporthaceae family of fungi.</title>
        <authorList>
            <person name="Okagaki L.H."/>
            <person name="Nunes C.C."/>
            <person name="Sailsbery J."/>
            <person name="Clay B."/>
            <person name="Brown D."/>
            <person name="John T."/>
            <person name="Oh Y."/>
            <person name="Young N."/>
            <person name="Fitzgerald M."/>
            <person name="Haas B.J."/>
            <person name="Zeng Q."/>
            <person name="Young S."/>
            <person name="Adiconis X."/>
            <person name="Fan L."/>
            <person name="Levin J.Z."/>
            <person name="Mitchell T.K."/>
            <person name="Okubara P.A."/>
            <person name="Farman M.L."/>
            <person name="Kohn L.M."/>
            <person name="Birren B."/>
            <person name="Ma L.-J."/>
            <person name="Dean R.A."/>
        </authorList>
    </citation>
    <scope>NUCLEOTIDE SEQUENCE</scope>
    <source>
        <strain evidence="3">R3-111a-1</strain>
    </source>
</reference>
<dbReference type="EnsemblFungi" id="EJT81438">
    <property type="protein sequence ID" value="EJT81438"/>
    <property type="gene ID" value="GGTG_01418"/>
</dbReference>
<dbReference type="AlphaFoldDB" id="J3NJI6"/>
<evidence type="ECO:0000313" key="3">
    <source>
        <dbReference type="EnsemblFungi" id="EJT81438"/>
    </source>
</evidence>
<dbReference type="GeneID" id="20341876"/>
<dbReference type="VEuPathDB" id="FungiDB:GGTG_01418"/>
<protein>
    <submittedName>
        <fullName evidence="2 3">Uncharacterized protein</fullName>
    </submittedName>
</protein>